<dbReference type="EMBL" id="JABXBU010000003">
    <property type="protein sequence ID" value="KAF8792764.1"/>
    <property type="molecule type" value="Genomic_DNA"/>
</dbReference>
<accession>A0A8T0FNK7</accession>
<sequence length="268" mass="30137">MANLEALKKSQKVDRAAFTKAQNKLTELITLESVDITKLELELNVFKSKTERLEITHSSVLELHSDSEYNTEFEVVQDICDRAIRIETRARKILNRQHNLINELILTTREASTSETTREASTSETTREASTSENTREASTSENTREASTSENTREASTSENTREASTSENTREASTSENTREASTSENTREASTSENTREASTSENTREASTSENTREAIKTSENTREASTSENTREASTSASINRKCHTWSINWLNMSDQMELEMPS</sequence>
<comment type="caution">
    <text evidence="2">The sequence shown here is derived from an EMBL/GenBank/DDBJ whole genome shotgun (WGS) entry which is preliminary data.</text>
</comment>
<reference evidence="2" key="2">
    <citation type="submission" date="2020-06" db="EMBL/GenBank/DDBJ databases">
        <authorList>
            <person name="Sheffer M."/>
        </authorList>
    </citation>
    <scope>NUCLEOTIDE SEQUENCE</scope>
</reference>
<organism evidence="2 3">
    <name type="scientific">Argiope bruennichi</name>
    <name type="common">Wasp spider</name>
    <name type="synonym">Aranea bruennichi</name>
    <dbReference type="NCBI Taxonomy" id="94029"/>
    <lineage>
        <taxon>Eukaryota</taxon>
        <taxon>Metazoa</taxon>
        <taxon>Ecdysozoa</taxon>
        <taxon>Arthropoda</taxon>
        <taxon>Chelicerata</taxon>
        <taxon>Arachnida</taxon>
        <taxon>Araneae</taxon>
        <taxon>Araneomorphae</taxon>
        <taxon>Entelegynae</taxon>
        <taxon>Araneoidea</taxon>
        <taxon>Araneidae</taxon>
        <taxon>Argiope</taxon>
    </lineage>
</organism>
<feature type="compositionally biased region" description="Basic and acidic residues" evidence="1">
    <location>
        <begin position="215"/>
        <end position="227"/>
    </location>
</feature>
<keyword evidence="2" id="KW-0689">Ribosomal protein</keyword>
<evidence type="ECO:0000256" key="1">
    <source>
        <dbReference type="SAM" id="MobiDB-lite"/>
    </source>
</evidence>
<feature type="compositionally biased region" description="Low complexity" evidence="1">
    <location>
        <begin position="110"/>
        <end position="133"/>
    </location>
</feature>
<evidence type="ECO:0000313" key="3">
    <source>
        <dbReference type="Proteomes" id="UP000807504"/>
    </source>
</evidence>
<evidence type="ECO:0000313" key="2">
    <source>
        <dbReference type="EMBL" id="KAF8792764.1"/>
    </source>
</evidence>
<name>A0A8T0FNK7_ARGBR</name>
<keyword evidence="2" id="KW-0687">Ribonucleoprotein</keyword>
<feature type="region of interest" description="Disordered" evidence="1">
    <location>
        <begin position="110"/>
        <end position="243"/>
    </location>
</feature>
<feature type="compositionally biased region" description="Polar residues" evidence="1">
    <location>
        <begin position="137"/>
        <end position="214"/>
    </location>
</feature>
<dbReference type="Proteomes" id="UP000807504">
    <property type="component" value="Unassembled WGS sequence"/>
</dbReference>
<feature type="compositionally biased region" description="Polar residues" evidence="1">
    <location>
        <begin position="228"/>
        <end position="243"/>
    </location>
</feature>
<keyword evidence="3" id="KW-1185">Reference proteome</keyword>
<reference evidence="2" key="1">
    <citation type="journal article" date="2020" name="bioRxiv">
        <title>Chromosome-level reference genome of the European wasp spider Argiope bruennichi: a resource for studies on range expansion and evolutionary adaptation.</title>
        <authorList>
            <person name="Sheffer M.M."/>
            <person name="Hoppe A."/>
            <person name="Krehenwinkel H."/>
            <person name="Uhl G."/>
            <person name="Kuss A.W."/>
            <person name="Jensen L."/>
            <person name="Jensen C."/>
            <person name="Gillespie R.G."/>
            <person name="Hoff K.J."/>
            <person name="Prost S."/>
        </authorList>
    </citation>
    <scope>NUCLEOTIDE SEQUENCE</scope>
</reference>
<gene>
    <name evidence="2" type="ORF">HNY73_004325</name>
</gene>
<proteinExistence type="predicted"/>
<dbReference type="GO" id="GO:0005840">
    <property type="term" value="C:ribosome"/>
    <property type="evidence" value="ECO:0007669"/>
    <property type="project" value="UniProtKB-KW"/>
</dbReference>
<protein>
    <submittedName>
        <fullName evidence="2">30S ribosomal protein S6 like protein</fullName>
    </submittedName>
</protein>
<dbReference type="AlphaFoldDB" id="A0A8T0FNK7"/>